<dbReference type="AlphaFoldDB" id="A0AAR5QE57"/>
<keyword evidence="7 10" id="KW-0472">Membrane</keyword>
<feature type="transmembrane region" description="Helical" evidence="10">
    <location>
        <begin position="25"/>
        <end position="43"/>
    </location>
</feature>
<evidence type="ECO:0000256" key="9">
    <source>
        <dbReference type="ARBA" id="ARBA00023224"/>
    </source>
</evidence>
<comment type="similarity">
    <text evidence="10">Belongs to the insect chemoreceptor superfamily. Heteromeric odorant receptor channel (TC 1.A.69) family.</text>
</comment>
<keyword evidence="12" id="KW-1185">Reference proteome</keyword>
<evidence type="ECO:0000256" key="3">
    <source>
        <dbReference type="ARBA" id="ARBA00022606"/>
    </source>
</evidence>
<evidence type="ECO:0000256" key="10">
    <source>
        <dbReference type="RuleBase" id="RU351113"/>
    </source>
</evidence>
<dbReference type="PANTHER" id="PTHR21137">
    <property type="entry name" value="ODORANT RECEPTOR"/>
    <property type="match status" value="1"/>
</dbReference>
<feature type="transmembrane region" description="Helical" evidence="10">
    <location>
        <begin position="315"/>
        <end position="337"/>
    </location>
</feature>
<dbReference type="GO" id="GO:0005886">
    <property type="term" value="C:plasma membrane"/>
    <property type="evidence" value="ECO:0007669"/>
    <property type="project" value="UniProtKB-SubCell"/>
</dbReference>
<feature type="transmembrane region" description="Helical" evidence="10">
    <location>
        <begin position="89"/>
        <end position="106"/>
    </location>
</feature>
<sequence length="432" mass="50655">MVSNGRFLTIFPKPDCLQLLPDNQLFQIPMYLSVLVGIWPIILTESKWLKKAYRLFATMLYYYYLEYICRAYFQLVLLVRAEHLNLEEILGNLCITLIYTVSMIRLRAFDTQQIKTLFSTIVDAETLILQDPDPEVRKIYLAVVRRNKVSHFVFFICGWMVSFLYFLHPFFMELPTMKVNNETITLKTLPLSTWWPIDVQKHYWTAYCWNVFDGTLGSSFVIDSDMLAFSLVVFAVCRLDILSYRLQRLQLAGGQTSQQVNWENFRNLIVQHQEIIAYVDTFNDGMKYVMLFDFLQCSVQLATITLQLLVMKINFQNVLFVGVFLITMVMRLVIYYFNGNEIIYKSQQLAIDIWMTDWYKQSHNVKHMILFFSIRAQRPLKFLIGPFGVLSLETFITVSDAGISHSFQTSPSLLQIIKATYSYMMLFVNTSK</sequence>
<evidence type="ECO:0000256" key="6">
    <source>
        <dbReference type="ARBA" id="ARBA00022989"/>
    </source>
</evidence>
<keyword evidence="5 10" id="KW-0552">Olfaction</keyword>
<evidence type="ECO:0000256" key="4">
    <source>
        <dbReference type="ARBA" id="ARBA00022692"/>
    </source>
</evidence>
<reference evidence="12" key="1">
    <citation type="journal article" date="2013" name="Genome Biol.">
        <title>Draft genome of the mountain pine beetle, Dendroctonus ponderosae Hopkins, a major forest pest.</title>
        <authorList>
            <person name="Keeling C.I."/>
            <person name="Yuen M.M."/>
            <person name="Liao N.Y."/>
            <person name="Docking T.R."/>
            <person name="Chan S.K."/>
            <person name="Taylor G.A."/>
            <person name="Palmquist D.L."/>
            <person name="Jackman S.D."/>
            <person name="Nguyen A."/>
            <person name="Li M."/>
            <person name="Henderson H."/>
            <person name="Janes J.K."/>
            <person name="Zhao Y."/>
            <person name="Pandoh P."/>
            <person name="Moore R."/>
            <person name="Sperling F.A."/>
            <person name="Huber D.P."/>
            <person name="Birol I."/>
            <person name="Jones S.J."/>
            <person name="Bohlmann J."/>
        </authorList>
    </citation>
    <scope>NUCLEOTIDE SEQUENCE</scope>
</reference>
<name>A0AAR5QE57_DENPD</name>
<dbReference type="EnsemblMetazoa" id="XM_019915903.1">
    <property type="protein sequence ID" value="XP_019771462.1"/>
    <property type="gene ID" value="LOC109545302"/>
</dbReference>
<proteinExistence type="inferred from homology"/>
<keyword evidence="4 10" id="KW-0812">Transmembrane</keyword>
<feature type="transmembrane region" description="Helical" evidence="10">
    <location>
        <begin position="226"/>
        <end position="244"/>
    </location>
</feature>
<accession>A0AAR5QE57</accession>
<dbReference type="GO" id="GO:0005549">
    <property type="term" value="F:odorant binding"/>
    <property type="evidence" value="ECO:0007669"/>
    <property type="project" value="InterPro"/>
</dbReference>
<protein>
    <recommendedName>
        <fullName evidence="10">Odorant receptor</fullName>
    </recommendedName>
</protein>
<dbReference type="GO" id="GO:0004984">
    <property type="term" value="F:olfactory receptor activity"/>
    <property type="evidence" value="ECO:0007669"/>
    <property type="project" value="InterPro"/>
</dbReference>
<dbReference type="GO" id="GO:0007165">
    <property type="term" value="P:signal transduction"/>
    <property type="evidence" value="ECO:0007669"/>
    <property type="project" value="UniProtKB-KW"/>
</dbReference>
<dbReference type="PANTHER" id="PTHR21137:SF35">
    <property type="entry name" value="ODORANT RECEPTOR 19A-RELATED"/>
    <property type="match status" value="1"/>
</dbReference>
<evidence type="ECO:0000256" key="5">
    <source>
        <dbReference type="ARBA" id="ARBA00022725"/>
    </source>
</evidence>
<keyword evidence="9 10" id="KW-0807">Transducer</keyword>
<feature type="transmembrane region" description="Helical" evidence="10">
    <location>
        <begin position="55"/>
        <end position="77"/>
    </location>
</feature>
<dbReference type="Pfam" id="PF02949">
    <property type="entry name" value="7tm_6"/>
    <property type="match status" value="1"/>
</dbReference>
<feature type="transmembrane region" description="Helical" evidence="10">
    <location>
        <begin position="152"/>
        <end position="171"/>
    </location>
</feature>
<reference evidence="11" key="2">
    <citation type="submission" date="2024-08" db="UniProtKB">
        <authorList>
            <consortium name="EnsemblMetazoa"/>
        </authorList>
    </citation>
    <scope>IDENTIFICATION</scope>
</reference>
<feature type="transmembrane region" description="Helical" evidence="10">
    <location>
        <begin position="288"/>
        <end position="309"/>
    </location>
</feature>
<comment type="subcellular location">
    <subcellularLocation>
        <location evidence="1 10">Cell membrane</location>
        <topology evidence="1 10">Multi-pass membrane protein</topology>
    </subcellularLocation>
</comment>
<dbReference type="Proteomes" id="UP000019118">
    <property type="component" value="Unassembled WGS sequence"/>
</dbReference>
<evidence type="ECO:0000313" key="11">
    <source>
        <dbReference type="EnsemblMetazoa" id="XP_019771462.1"/>
    </source>
</evidence>
<evidence type="ECO:0000256" key="8">
    <source>
        <dbReference type="ARBA" id="ARBA00023170"/>
    </source>
</evidence>
<evidence type="ECO:0000313" key="12">
    <source>
        <dbReference type="Proteomes" id="UP000019118"/>
    </source>
</evidence>
<evidence type="ECO:0000256" key="1">
    <source>
        <dbReference type="ARBA" id="ARBA00004651"/>
    </source>
</evidence>
<keyword evidence="6 10" id="KW-1133">Transmembrane helix</keyword>
<evidence type="ECO:0000256" key="2">
    <source>
        <dbReference type="ARBA" id="ARBA00022475"/>
    </source>
</evidence>
<keyword evidence="8 10" id="KW-0675">Receptor</keyword>
<evidence type="ECO:0000256" key="7">
    <source>
        <dbReference type="ARBA" id="ARBA00023136"/>
    </source>
</evidence>
<keyword evidence="3 10" id="KW-0716">Sensory transduction</keyword>
<dbReference type="InterPro" id="IPR004117">
    <property type="entry name" value="7tm6_olfct_rcpt"/>
</dbReference>
<organism evidence="11 12">
    <name type="scientific">Dendroctonus ponderosae</name>
    <name type="common">Mountain pine beetle</name>
    <dbReference type="NCBI Taxonomy" id="77166"/>
    <lineage>
        <taxon>Eukaryota</taxon>
        <taxon>Metazoa</taxon>
        <taxon>Ecdysozoa</taxon>
        <taxon>Arthropoda</taxon>
        <taxon>Hexapoda</taxon>
        <taxon>Insecta</taxon>
        <taxon>Pterygota</taxon>
        <taxon>Neoptera</taxon>
        <taxon>Endopterygota</taxon>
        <taxon>Coleoptera</taxon>
        <taxon>Polyphaga</taxon>
        <taxon>Cucujiformia</taxon>
        <taxon>Curculionidae</taxon>
        <taxon>Scolytinae</taxon>
        <taxon>Dendroctonus</taxon>
    </lineage>
</organism>
<keyword evidence="2" id="KW-1003">Cell membrane</keyword>